<evidence type="ECO:0000313" key="20">
    <source>
        <dbReference type="Proteomes" id="UP001187531"/>
    </source>
</evidence>
<dbReference type="InterPro" id="IPR017455">
    <property type="entry name" value="Znf_FYVE-rel"/>
</dbReference>
<comment type="subcellular location">
    <subcellularLocation>
        <location evidence="2">Cytoplasm</location>
    </subcellularLocation>
    <subcellularLocation>
        <location evidence="1">Early endosome</location>
    </subcellularLocation>
</comment>
<sequence length="889" mass="101104">MDESENMEDKSEHTSSEVECIIDHELNNDETSFPGNKDSLMTNPTDNCEKSISGASLTDDRRSVIEEIMNGIINECTTHLSSNGVSQDAVPDRPPRNREMSPAPPLPPRACALHLNQIQKLLSELEEARQINAIAQLTWSDEIQRVERRYKEELETIQALLEENVQAAGSAAKLEAESEIRRLKGIVNRLELELSEYRAADKDTNVFSTMKTFARKVGNLTPNMLSATSLTNSFLSLDDSIDKEQLSASCLKKVESDDELSLVASLEEEVKHLKDKIRVQDQQLQHYESQHVSVVRGVESAAEILKGRSIEEILHEISSKVAVGDEVGTNIADLELYTGMLNTQKAILQEENVKLRSQYEEAQKALELERQQHLKLQQAWKKACIQYATQQKSRLREVRQLKLLFTDVVTNEEEENVSVTSWDQEQQFLKGSKPCLKTSKMESLSVTSGESASTISSEVFSTPGVQYQAELSSETSSNSCGSQSDDSAIALATEQWDSLQDELKSVYKMTLQTCNRLSTLKDQCAKLEEQQISLTSRSSKAESESDRIQKELSSAMQLFRDNEEKWLAGSRESEKIVCSLSSKYNDLFKKYEVLQKELASTKKTVHQHLRELKFDRCSVSREMARLQEENDRLIGKHSQTSRELCNEKINLPSDVTELQEELLKMRDELIAAKIARECTEEKLSSEIQYYKDSAESETSSREQREETLTAEVDNLREQLGIACSYQSQWEEEVKRSESLKLTLKNLKDQVSRLMSDLKDVEGDKEEKDKEIAVLKNRIASLQTDLQTSEEVQRDFVKLSQTLQMQLENLRLSEKEVRWQHEDDAVDCPTCNTGFSMMKKKHRCRHCGHIFCGDCLKYTVYSGPNRRSAKVCNVCYYLLVPDSTPFFGQN</sequence>
<keyword evidence="10 14" id="KW-0863">Zinc-finger</keyword>
<evidence type="ECO:0000256" key="8">
    <source>
        <dbReference type="ARBA" id="ARBA00022723"/>
    </source>
</evidence>
<keyword evidence="20" id="KW-1185">Reference proteome</keyword>
<evidence type="ECO:0000256" key="6">
    <source>
        <dbReference type="ARBA" id="ARBA00022553"/>
    </source>
</evidence>
<dbReference type="InterPro" id="IPR015390">
    <property type="entry name" value="Rabaptin_Rab5-bd_dom"/>
</dbReference>
<name>A0AA88ILT0_ARTSF</name>
<keyword evidence="12" id="KW-0653">Protein transport</keyword>
<feature type="compositionally biased region" description="Basic and acidic residues" evidence="16">
    <location>
        <begin position="7"/>
        <end position="27"/>
    </location>
</feature>
<dbReference type="GO" id="GO:0005096">
    <property type="term" value="F:GTPase activator activity"/>
    <property type="evidence" value="ECO:0007669"/>
    <property type="project" value="InterPro"/>
</dbReference>
<feature type="compositionally biased region" description="Polar residues" evidence="16">
    <location>
        <begin position="29"/>
        <end position="46"/>
    </location>
</feature>
<organism evidence="19 20">
    <name type="scientific">Artemia franciscana</name>
    <name type="common">Brine shrimp</name>
    <name type="synonym">Artemia sanfranciscana</name>
    <dbReference type="NCBI Taxonomy" id="6661"/>
    <lineage>
        <taxon>Eukaryota</taxon>
        <taxon>Metazoa</taxon>
        <taxon>Ecdysozoa</taxon>
        <taxon>Arthropoda</taxon>
        <taxon>Crustacea</taxon>
        <taxon>Branchiopoda</taxon>
        <taxon>Anostraca</taxon>
        <taxon>Artemiidae</taxon>
        <taxon>Artemia</taxon>
    </lineage>
</organism>
<feature type="coiled-coil region" evidence="15">
    <location>
        <begin position="111"/>
        <end position="200"/>
    </location>
</feature>
<feature type="coiled-coil region" evidence="15">
    <location>
        <begin position="256"/>
        <end position="290"/>
    </location>
</feature>
<feature type="coiled-coil region" evidence="15">
    <location>
        <begin position="345"/>
        <end position="379"/>
    </location>
</feature>
<dbReference type="Pfam" id="PF01363">
    <property type="entry name" value="FYVE"/>
    <property type="match status" value="1"/>
</dbReference>
<dbReference type="Pfam" id="PF09311">
    <property type="entry name" value="Rab5-bind"/>
    <property type="match status" value="1"/>
</dbReference>
<dbReference type="PROSITE" id="PS00518">
    <property type="entry name" value="ZF_RING_1"/>
    <property type="match status" value="1"/>
</dbReference>
<protein>
    <recommendedName>
        <fullName evidence="21">FYVE-type domain-containing protein</fullName>
    </recommendedName>
</protein>
<dbReference type="SUPFAM" id="SSF57903">
    <property type="entry name" value="FYVE/PHD zinc finger"/>
    <property type="match status" value="1"/>
</dbReference>
<evidence type="ECO:0000256" key="4">
    <source>
        <dbReference type="ARBA" id="ARBA00022448"/>
    </source>
</evidence>
<feature type="coiled-coil region" evidence="15">
    <location>
        <begin position="584"/>
        <end position="675"/>
    </location>
</feature>
<dbReference type="PROSITE" id="PS50178">
    <property type="entry name" value="ZF_FYVE"/>
    <property type="match status" value="1"/>
</dbReference>
<feature type="domain" description="RING-type" evidence="17">
    <location>
        <begin position="827"/>
        <end position="874"/>
    </location>
</feature>
<feature type="region of interest" description="Disordered" evidence="16">
    <location>
        <begin position="1"/>
        <end position="55"/>
    </location>
</feature>
<dbReference type="InterPro" id="IPR003914">
    <property type="entry name" value="Rabaptin"/>
</dbReference>
<evidence type="ECO:0000256" key="2">
    <source>
        <dbReference type="ARBA" id="ARBA00004496"/>
    </source>
</evidence>
<dbReference type="InterPro" id="IPR018514">
    <property type="entry name" value="Rabaptin_CC"/>
</dbReference>
<evidence type="ECO:0000256" key="7">
    <source>
        <dbReference type="ARBA" id="ARBA00022583"/>
    </source>
</evidence>
<evidence type="ECO:0000256" key="12">
    <source>
        <dbReference type="ARBA" id="ARBA00022927"/>
    </source>
</evidence>
<keyword evidence="8" id="KW-0479">Metal-binding</keyword>
<evidence type="ECO:0000256" key="16">
    <source>
        <dbReference type="SAM" id="MobiDB-lite"/>
    </source>
</evidence>
<keyword evidence="7" id="KW-0254">Endocytosis</keyword>
<evidence type="ECO:0000256" key="15">
    <source>
        <dbReference type="SAM" id="Coils"/>
    </source>
</evidence>
<dbReference type="GO" id="GO:0008083">
    <property type="term" value="F:growth factor activity"/>
    <property type="evidence" value="ECO:0007669"/>
    <property type="project" value="InterPro"/>
</dbReference>
<dbReference type="CDD" id="cd15739">
    <property type="entry name" value="FYVE_RABE_unchar"/>
    <property type="match status" value="1"/>
</dbReference>
<evidence type="ECO:0000256" key="13">
    <source>
        <dbReference type="ARBA" id="ARBA00023054"/>
    </source>
</evidence>
<evidence type="ECO:0000256" key="5">
    <source>
        <dbReference type="ARBA" id="ARBA00022490"/>
    </source>
</evidence>
<dbReference type="GO" id="GO:0015031">
    <property type="term" value="P:protein transport"/>
    <property type="evidence" value="ECO:0007669"/>
    <property type="project" value="UniProtKB-KW"/>
</dbReference>
<dbReference type="InterPro" id="IPR011011">
    <property type="entry name" value="Znf_FYVE_PHD"/>
</dbReference>
<evidence type="ECO:0000256" key="10">
    <source>
        <dbReference type="ARBA" id="ARBA00022771"/>
    </source>
</evidence>
<dbReference type="Proteomes" id="UP001187531">
    <property type="component" value="Unassembled WGS sequence"/>
</dbReference>
<keyword evidence="4" id="KW-0813">Transport</keyword>
<dbReference type="FunFam" id="1.20.5.730:FF:000005">
    <property type="entry name" value="RABaptiN (Rab effector)"/>
    <property type="match status" value="1"/>
</dbReference>
<dbReference type="InterPro" id="IPR001841">
    <property type="entry name" value="Znf_RING"/>
</dbReference>
<evidence type="ECO:0000256" key="3">
    <source>
        <dbReference type="ARBA" id="ARBA00006603"/>
    </source>
</evidence>
<keyword evidence="13 15" id="KW-0175">Coiled coil</keyword>
<evidence type="ECO:0000256" key="1">
    <source>
        <dbReference type="ARBA" id="ARBA00004412"/>
    </source>
</evidence>
<dbReference type="GO" id="GO:0008270">
    <property type="term" value="F:zinc ion binding"/>
    <property type="evidence" value="ECO:0007669"/>
    <property type="project" value="UniProtKB-KW"/>
</dbReference>
<dbReference type="Pfam" id="PF03528">
    <property type="entry name" value="Rabaptin"/>
    <property type="match status" value="1"/>
</dbReference>
<evidence type="ECO:0000313" key="19">
    <source>
        <dbReference type="EMBL" id="KAK2724102.1"/>
    </source>
</evidence>
<dbReference type="SMART" id="SM00064">
    <property type="entry name" value="FYVE"/>
    <property type="match status" value="1"/>
</dbReference>
<evidence type="ECO:0000256" key="9">
    <source>
        <dbReference type="ARBA" id="ARBA00022753"/>
    </source>
</evidence>
<dbReference type="InterPro" id="IPR017907">
    <property type="entry name" value="Znf_RING_CS"/>
</dbReference>
<keyword evidence="6" id="KW-0597">Phosphoprotein</keyword>
<feature type="region of interest" description="Disordered" evidence="16">
    <location>
        <begin position="80"/>
        <end position="104"/>
    </location>
</feature>
<feature type="compositionally biased region" description="Basic and acidic residues" evidence="16">
    <location>
        <begin position="90"/>
        <end position="99"/>
    </location>
</feature>
<dbReference type="InterPro" id="IPR013083">
    <property type="entry name" value="Znf_RING/FYVE/PHD"/>
</dbReference>
<keyword evidence="9" id="KW-0967">Endosome</keyword>
<dbReference type="PRINTS" id="PR01432">
    <property type="entry name" value="RABAPTIN"/>
</dbReference>
<evidence type="ECO:0000259" key="17">
    <source>
        <dbReference type="PROSITE" id="PS50089"/>
    </source>
</evidence>
<dbReference type="EMBL" id="JAVRJZ010000004">
    <property type="protein sequence ID" value="KAK2724102.1"/>
    <property type="molecule type" value="Genomic_DNA"/>
</dbReference>
<dbReference type="PROSITE" id="PS50089">
    <property type="entry name" value="ZF_RING_2"/>
    <property type="match status" value="1"/>
</dbReference>
<proteinExistence type="inferred from homology"/>
<dbReference type="GO" id="GO:0006897">
    <property type="term" value="P:endocytosis"/>
    <property type="evidence" value="ECO:0007669"/>
    <property type="project" value="UniProtKB-KW"/>
</dbReference>
<evidence type="ECO:0000256" key="11">
    <source>
        <dbReference type="ARBA" id="ARBA00022833"/>
    </source>
</evidence>
<dbReference type="AlphaFoldDB" id="A0AA88ILT0"/>
<feature type="coiled-coil region" evidence="15">
    <location>
        <begin position="736"/>
        <end position="791"/>
    </location>
</feature>
<gene>
    <name evidence="19" type="ORF">QYM36_002447</name>
</gene>
<dbReference type="PANTHER" id="PTHR31179">
    <property type="entry name" value="RAB GTPASE-BINDING EFFECTOR PROTEIN"/>
    <property type="match status" value="1"/>
</dbReference>
<evidence type="ECO:0008006" key="21">
    <source>
        <dbReference type="Google" id="ProtNLM"/>
    </source>
</evidence>
<feature type="domain" description="FYVE-type" evidence="18">
    <location>
        <begin position="821"/>
        <end position="879"/>
    </location>
</feature>
<dbReference type="GO" id="GO:0005769">
    <property type="term" value="C:early endosome"/>
    <property type="evidence" value="ECO:0007669"/>
    <property type="project" value="UniProtKB-SubCell"/>
</dbReference>
<reference evidence="19" key="1">
    <citation type="submission" date="2023-07" db="EMBL/GenBank/DDBJ databases">
        <title>Chromosome-level genome assembly of Artemia franciscana.</title>
        <authorList>
            <person name="Jo E."/>
        </authorList>
    </citation>
    <scope>NUCLEOTIDE SEQUENCE</scope>
    <source>
        <tissue evidence="19">Whole body</tissue>
    </source>
</reference>
<accession>A0AA88ILT0</accession>
<dbReference type="InterPro" id="IPR000306">
    <property type="entry name" value="Znf_FYVE"/>
</dbReference>
<keyword evidence="5" id="KW-0963">Cytoplasm</keyword>
<comment type="caution">
    <text evidence="19">The sequence shown here is derived from an EMBL/GenBank/DDBJ whole genome shotgun (WGS) entry which is preliminary data.</text>
</comment>
<comment type="similarity">
    <text evidence="3">Belongs to the rabaptin family.</text>
</comment>
<evidence type="ECO:0000259" key="18">
    <source>
        <dbReference type="PROSITE" id="PS50178"/>
    </source>
</evidence>
<evidence type="ECO:0000256" key="14">
    <source>
        <dbReference type="PROSITE-ProRule" id="PRU00175"/>
    </source>
</evidence>
<dbReference type="Gene3D" id="3.30.40.10">
    <property type="entry name" value="Zinc/RING finger domain, C3HC4 (zinc finger)"/>
    <property type="match status" value="1"/>
</dbReference>
<dbReference type="Gene3D" id="1.20.5.730">
    <property type="entry name" value="Single helix bin"/>
    <property type="match status" value="1"/>
</dbReference>
<dbReference type="PANTHER" id="PTHR31179:SF7">
    <property type="entry name" value="FYVE-TYPE DOMAIN-CONTAINING PROTEIN"/>
    <property type="match status" value="1"/>
</dbReference>
<keyword evidence="11" id="KW-0862">Zinc</keyword>